<evidence type="ECO:0000259" key="11">
    <source>
        <dbReference type="Pfam" id="PF02770"/>
    </source>
</evidence>
<evidence type="ECO:0000256" key="5">
    <source>
        <dbReference type="ARBA" id="ARBA00022827"/>
    </source>
</evidence>
<comment type="caution">
    <text evidence="13">The sequence shown here is derived from an EMBL/GenBank/DDBJ whole genome shotgun (WGS) entry which is preliminary data.</text>
</comment>
<dbReference type="PROSITE" id="PS00073">
    <property type="entry name" value="ACYL_COA_DH_2"/>
    <property type="match status" value="1"/>
</dbReference>
<dbReference type="SUPFAM" id="SSF47203">
    <property type="entry name" value="Acyl-CoA dehydrogenase C-terminal domain-like"/>
    <property type="match status" value="1"/>
</dbReference>
<dbReference type="InterPro" id="IPR050741">
    <property type="entry name" value="Acyl-CoA_dehydrogenase"/>
</dbReference>
<evidence type="ECO:0000256" key="1">
    <source>
        <dbReference type="ARBA" id="ARBA00001974"/>
    </source>
</evidence>
<keyword evidence="14" id="KW-1185">Reference proteome</keyword>
<evidence type="ECO:0000256" key="2">
    <source>
        <dbReference type="ARBA" id="ARBA00005102"/>
    </source>
</evidence>
<dbReference type="SUPFAM" id="SSF56645">
    <property type="entry name" value="Acyl-CoA dehydrogenase NM domain-like"/>
    <property type="match status" value="1"/>
</dbReference>
<dbReference type="PANTHER" id="PTHR48083">
    <property type="entry name" value="MEDIUM-CHAIN SPECIFIC ACYL-COA DEHYDROGENASE, MITOCHONDRIAL-RELATED"/>
    <property type="match status" value="1"/>
</dbReference>
<dbReference type="GO" id="GO:0016491">
    <property type="term" value="F:oxidoreductase activity"/>
    <property type="evidence" value="ECO:0007669"/>
    <property type="project" value="UniProtKB-KW"/>
</dbReference>
<comment type="cofactor">
    <cofactor evidence="1">
        <name>FAD</name>
        <dbReference type="ChEBI" id="CHEBI:57692"/>
    </cofactor>
</comment>
<comment type="pathway">
    <text evidence="2">Siderophore biosynthesis; mycobactin biosynthesis.</text>
</comment>
<evidence type="ECO:0000259" key="12">
    <source>
        <dbReference type="Pfam" id="PF02771"/>
    </source>
</evidence>
<evidence type="ECO:0000256" key="6">
    <source>
        <dbReference type="ARBA" id="ARBA00023002"/>
    </source>
</evidence>
<comment type="similarity">
    <text evidence="3">Belongs to the acyl-CoA dehydrogenase family.</text>
</comment>
<dbReference type="InterPro" id="IPR037069">
    <property type="entry name" value="AcylCoA_DH/ox_N_sf"/>
</dbReference>
<dbReference type="PROSITE" id="PS00072">
    <property type="entry name" value="ACYL_COA_DH_1"/>
    <property type="match status" value="1"/>
</dbReference>
<protein>
    <recommendedName>
        <fullName evidence="8">Acyl-[acyl-carrier-protein] dehydrogenase MbtN</fullName>
    </recommendedName>
    <alternativeName>
        <fullName evidence="9">Mycobactin synthase protein N</fullName>
    </alternativeName>
</protein>
<evidence type="ECO:0000256" key="8">
    <source>
        <dbReference type="ARBA" id="ARBA00040394"/>
    </source>
</evidence>
<dbReference type="RefSeq" id="WP_211955551.1">
    <property type="nucleotide sequence ID" value="NZ_CAJPVI010000030.1"/>
</dbReference>
<evidence type="ECO:0000313" key="13">
    <source>
        <dbReference type="EMBL" id="CAG2154189.1"/>
    </source>
</evidence>
<sequence>MQYVSPWMDSELEMLKEAARRFFEERFVPREPQWAADLLMEREAWNEAGAVGLLCASIPEEYGGGGGTLAHDIVIFSEQARALIGSFSNTVHSGIVAHYLLHYGSEAQKKRWLPKMATGEMVAAIAMSEPDAGSDLQAIRTRAVREGDEYVINGAKTFITNGYHADLVFVVAKTDLSAKGSRGTSIIVVETRDLPGFRRGKVLEKLGNKGSDTAELFFDDVRVPVENLLGSEEGQGFPQLMAQLPAERLYIAMNAVAQMERAVAMTVDYVKQRKVFGQQLSEMQNTRFKLAECQTQAQLARVYVDNCIVRCMQGQLSNEDAAMAKWWATERCNRVVYECLQLHGGNGFIMEYPIARLYANARVGPIYGGSNEIMKEIIARSLLR</sequence>
<keyword evidence="4" id="KW-0285">Flavoprotein</keyword>
<accession>A0ABM8TLW8</accession>
<dbReference type="EMBL" id="CAJPVI010000030">
    <property type="protein sequence ID" value="CAG2154189.1"/>
    <property type="molecule type" value="Genomic_DNA"/>
</dbReference>
<dbReference type="Pfam" id="PF00441">
    <property type="entry name" value="Acyl-CoA_dh_1"/>
    <property type="match status" value="1"/>
</dbReference>
<dbReference type="PANTHER" id="PTHR48083:SF20">
    <property type="entry name" value="LONG-CHAIN SPECIFIC ACYL-COA DEHYDROGENASE, MITOCHONDRIAL"/>
    <property type="match status" value="1"/>
</dbReference>
<dbReference type="Proteomes" id="UP000672657">
    <property type="component" value="Unassembled WGS sequence"/>
</dbReference>
<dbReference type="Gene3D" id="1.20.140.10">
    <property type="entry name" value="Butyryl-CoA Dehydrogenase, subunit A, domain 3"/>
    <property type="match status" value="1"/>
</dbReference>
<gene>
    <name evidence="13" type="primary">mcd_2</name>
    <name evidence="13" type="ORF">LMG26411_04574</name>
</gene>
<feature type="domain" description="Acyl-CoA dehydrogenase/oxidase N-terminal" evidence="12">
    <location>
        <begin position="10"/>
        <end position="120"/>
    </location>
</feature>
<feature type="domain" description="Acyl-CoA dehydrogenase/oxidase C-terminal" evidence="10">
    <location>
        <begin position="234"/>
        <end position="383"/>
    </location>
</feature>
<evidence type="ECO:0000313" key="14">
    <source>
        <dbReference type="Proteomes" id="UP000672657"/>
    </source>
</evidence>
<organism evidence="13 14">
    <name type="scientific">Cupriavidus numazuensis</name>
    <dbReference type="NCBI Taxonomy" id="221992"/>
    <lineage>
        <taxon>Bacteria</taxon>
        <taxon>Pseudomonadati</taxon>
        <taxon>Pseudomonadota</taxon>
        <taxon>Betaproteobacteria</taxon>
        <taxon>Burkholderiales</taxon>
        <taxon>Burkholderiaceae</taxon>
        <taxon>Cupriavidus</taxon>
    </lineage>
</organism>
<dbReference type="InterPro" id="IPR013786">
    <property type="entry name" value="AcylCoA_DH/ox_N"/>
</dbReference>
<name>A0ABM8TLW8_9BURK</name>
<dbReference type="Pfam" id="PF02770">
    <property type="entry name" value="Acyl-CoA_dh_M"/>
    <property type="match status" value="1"/>
</dbReference>
<dbReference type="InterPro" id="IPR006091">
    <property type="entry name" value="Acyl-CoA_Oxase/DH_mid-dom"/>
</dbReference>
<dbReference type="Gene3D" id="2.40.110.10">
    <property type="entry name" value="Butyryl-CoA Dehydrogenase, subunit A, domain 2"/>
    <property type="match status" value="1"/>
</dbReference>
<keyword evidence="5" id="KW-0274">FAD</keyword>
<evidence type="ECO:0000256" key="3">
    <source>
        <dbReference type="ARBA" id="ARBA00009347"/>
    </source>
</evidence>
<proteinExistence type="inferred from homology"/>
<dbReference type="InterPro" id="IPR006089">
    <property type="entry name" value="Acyl-CoA_DH_CS"/>
</dbReference>
<dbReference type="InterPro" id="IPR036250">
    <property type="entry name" value="AcylCo_DH-like_C"/>
</dbReference>
<evidence type="ECO:0000256" key="7">
    <source>
        <dbReference type="ARBA" id="ARBA00037085"/>
    </source>
</evidence>
<dbReference type="Pfam" id="PF02771">
    <property type="entry name" value="Acyl-CoA_dh_N"/>
    <property type="match status" value="1"/>
</dbReference>
<comment type="function">
    <text evidence="7">Catalyzes the dehydrogenation at the alpha-beta position of ACP-bound acyl chains. This results in the introduction of a double bond in the lipidic chain, which is further transferred to the epsilon-amino group of lysine residue in the mycobactin core by MbtK.</text>
</comment>
<dbReference type="InterPro" id="IPR046373">
    <property type="entry name" value="Acyl-CoA_Oxase/DH_mid-dom_sf"/>
</dbReference>
<feature type="domain" description="Acyl-CoA oxidase/dehydrogenase middle" evidence="11">
    <location>
        <begin position="124"/>
        <end position="221"/>
    </location>
</feature>
<reference evidence="13 14" key="1">
    <citation type="submission" date="2021-03" db="EMBL/GenBank/DDBJ databases">
        <authorList>
            <person name="Peeters C."/>
        </authorList>
    </citation>
    <scope>NUCLEOTIDE SEQUENCE [LARGE SCALE GENOMIC DNA]</scope>
    <source>
        <strain evidence="13 14">LMG 26411</strain>
    </source>
</reference>
<keyword evidence="6 13" id="KW-0560">Oxidoreductase</keyword>
<evidence type="ECO:0000256" key="9">
    <source>
        <dbReference type="ARBA" id="ARBA00042660"/>
    </source>
</evidence>
<dbReference type="InterPro" id="IPR009075">
    <property type="entry name" value="AcylCo_DH/oxidase_C"/>
</dbReference>
<evidence type="ECO:0000259" key="10">
    <source>
        <dbReference type="Pfam" id="PF00441"/>
    </source>
</evidence>
<evidence type="ECO:0000256" key="4">
    <source>
        <dbReference type="ARBA" id="ARBA00022630"/>
    </source>
</evidence>
<dbReference type="Gene3D" id="1.10.540.10">
    <property type="entry name" value="Acyl-CoA dehydrogenase/oxidase, N-terminal domain"/>
    <property type="match status" value="1"/>
</dbReference>
<dbReference type="InterPro" id="IPR009100">
    <property type="entry name" value="AcylCoA_DH/oxidase_NM_dom_sf"/>
</dbReference>